<evidence type="ECO:0000313" key="3">
    <source>
        <dbReference type="Proteomes" id="UP001187315"/>
    </source>
</evidence>
<name>A0AA88TA25_TACVA</name>
<evidence type="ECO:0000313" key="2">
    <source>
        <dbReference type="EMBL" id="KAK2869628.1"/>
    </source>
</evidence>
<dbReference type="AlphaFoldDB" id="A0AA88TA25"/>
<dbReference type="Proteomes" id="UP001187315">
    <property type="component" value="Unassembled WGS sequence"/>
</dbReference>
<organism evidence="2 3">
    <name type="scientific">Tachysurus vachellii</name>
    <name type="common">Darkbarbel catfish</name>
    <name type="synonym">Pelteobagrus vachellii</name>
    <dbReference type="NCBI Taxonomy" id="175792"/>
    <lineage>
        <taxon>Eukaryota</taxon>
        <taxon>Metazoa</taxon>
        <taxon>Chordata</taxon>
        <taxon>Craniata</taxon>
        <taxon>Vertebrata</taxon>
        <taxon>Euteleostomi</taxon>
        <taxon>Actinopterygii</taxon>
        <taxon>Neopterygii</taxon>
        <taxon>Teleostei</taxon>
        <taxon>Ostariophysi</taxon>
        <taxon>Siluriformes</taxon>
        <taxon>Bagridae</taxon>
        <taxon>Tachysurus</taxon>
    </lineage>
</organism>
<sequence length="104" mass="11760">MGVDKEEGVCCHNLAESREASDEKVKYRHSDTQMSFCQPWKFVIRIRELEAMPERYPQPGKAGTWAANQGHDASSTPSEWHRPSPRSVRSPLFPPPPLLRSCPG</sequence>
<accession>A0AA88TA25</accession>
<reference evidence="2" key="1">
    <citation type="submission" date="2023-08" db="EMBL/GenBank/DDBJ databases">
        <title>Pelteobagrus vachellii genome.</title>
        <authorList>
            <person name="Liu H."/>
        </authorList>
    </citation>
    <scope>NUCLEOTIDE SEQUENCE</scope>
    <source>
        <strain evidence="2">PRFRI_2022a</strain>
        <tissue evidence="2">Muscle</tissue>
    </source>
</reference>
<proteinExistence type="predicted"/>
<feature type="region of interest" description="Disordered" evidence="1">
    <location>
        <begin position="55"/>
        <end position="104"/>
    </location>
</feature>
<gene>
    <name evidence="2" type="ORF">Q7C36_001499</name>
</gene>
<keyword evidence="3" id="KW-1185">Reference proteome</keyword>
<evidence type="ECO:0000256" key="1">
    <source>
        <dbReference type="SAM" id="MobiDB-lite"/>
    </source>
</evidence>
<comment type="caution">
    <text evidence="2">The sequence shown here is derived from an EMBL/GenBank/DDBJ whole genome shotgun (WGS) entry which is preliminary data.</text>
</comment>
<dbReference type="EMBL" id="JAVHJS010000001">
    <property type="protein sequence ID" value="KAK2869628.1"/>
    <property type="molecule type" value="Genomic_DNA"/>
</dbReference>
<protein>
    <submittedName>
        <fullName evidence="2">Uncharacterized protein</fullName>
    </submittedName>
</protein>